<proteinExistence type="predicted"/>
<sequence>MVSATSSSVENLDFSHLRGKDRKITQIIEKTYHNNTESDYTEKIEQLEKAFNYSVEKDYYWGSPELSFLYGTPLYEQSSESQRKVLNHLYWIGQYNLVAASETSTILFNQVTANVFFSLGGFDSLCHELDLETNQERYHIHAFQNIDRIVQEGIFGNADVNGDQYRKQTLDVLRDGVARYMGSDLTLKFLSINWGSTPFLASQYYCARYIANISLKNKEQVYSLHCRKLQKSGAHVPAPTAISRYHLLDESFHTTISQLLGKELYKEFAKPSAYEKFLMNTVIYNYQKHGAGSLSGLAPGAPLKDELFMPVLYSVLRSSVFGMSTTEALDWIEKCACSEHKGFHVSLEYVTRLLNDLRRFFSTIDYLWPVNKEWSIMAEAHSIPKTLKANRLAFRKFARTVY</sequence>
<dbReference type="AlphaFoldDB" id="A0A1B3Z487"/>
<gene>
    <name evidence="1" type="primary">brtJ</name>
</gene>
<dbReference type="InterPro" id="IPR049717">
    <property type="entry name" value="CylC-like"/>
</dbReference>
<protein>
    <submittedName>
        <fullName evidence="1">Putative halogenase</fullName>
    </submittedName>
</protein>
<accession>A0A1B3Z487</accession>
<dbReference type="EMBL" id="KX083339">
    <property type="protein sequence ID" value="AOH72611.1"/>
    <property type="molecule type" value="Genomic_DNA"/>
</dbReference>
<reference evidence="1" key="1">
    <citation type="submission" date="2016-04" db="EMBL/GenBank/DDBJ databases">
        <title>Bartolosides E-K from a marine coccoid cyanobacterium.</title>
        <authorList>
            <person name="Afonso T.B."/>
            <person name="Costa M.S."/>
            <person name="Rezende de Castro R."/>
            <person name="Freitas S."/>
            <person name="Silva A."/>
            <person name="Schneider M.P."/>
            <person name="Martins R."/>
            <person name="Leao P.N."/>
        </authorList>
    </citation>
    <scope>NUCLEOTIDE SEQUENCE</scope>
    <source>
        <strain evidence="1">LEGE 06099</strain>
    </source>
</reference>
<organism evidence="1">
    <name type="scientific">Synechocystis salina LEGE 06099</name>
    <dbReference type="NCBI Taxonomy" id="945781"/>
    <lineage>
        <taxon>Bacteria</taxon>
        <taxon>Bacillati</taxon>
        <taxon>Cyanobacteriota</taxon>
        <taxon>Cyanophyceae</taxon>
        <taxon>Synechococcales</taxon>
        <taxon>Merismopediaceae</taxon>
        <taxon>Synechocystis</taxon>
    </lineage>
</organism>
<evidence type="ECO:0000313" key="1">
    <source>
        <dbReference type="EMBL" id="AOH72611.1"/>
    </source>
</evidence>
<name>A0A1B3Z487_9SYNC</name>
<dbReference type="CDD" id="cd21472">
    <property type="entry name" value="CylC-like"/>
    <property type="match status" value="1"/>
</dbReference>